<dbReference type="eggNOG" id="ENOG502ZDKA">
    <property type="taxonomic scope" value="Bacteria"/>
</dbReference>
<dbReference type="AlphaFoldDB" id="U3A0K9"/>
<reference evidence="1 2" key="1">
    <citation type="submission" date="2013-09" db="EMBL/GenBank/DDBJ databases">
        <title>Whole genome shotgun sequence of Vibrio proteolyticus NBRC 13287.</title>
        <authorList>
            <person name="Isaki S."/>
            <person name="Hosoyama A."/>
            <person name="Numata M."/>
            <person name="Hashimoto M."/>
            <person name="Hosoyama Y."/>
            <person name="Tsuchikane K."/>
            <person name="Noguchi M."/>
            <person name="Hirakata S."/>
            <person name="Ichikawa N."/>
            <person name="Ohji S."/>
            <person name="Yamazoe A."/>
            <person name="Fujita N."/>
        </authorList>
    </citation>
    <scope>NUCLEOTIDE SEQUENCE [LARGE SCALE GENOMIC DNA]</scope>
    <source>
        <strain evidence="1 2">NBRC 13287</strain>
    </source>
</reference>
<comment type="caution">
    <text evidence="1">The sequence shown here is derived from an EMBL/GenBank/DDBJ whole genome shotgun (WGS) entry which is preliminary data.</text>
</comment>
<keyword evidence="2" id="KW-1185">Reference proteome</keyword>
<organism evidence="1 2">
    <name type="scientific">Vibrio proteolyticus NBRC 13287</name>
    <dbReference type="NCBI Taxonomy" id="1219065"/>
    <lineage>
        <taxon>Bacteria</taxon>
        <taxon>Pseudomonadati</taxon>
        <taxon>Pseudomonadota</taxon>
        <taxon>Gammaproteobacteria</taxon>
        <taxon>Vibrionales</taxon>
        <taxon>Vibrionaceae</taxon>
        <taxon>Vibrio</taxon>
    </lineage>
</organism>
<dbReference type="Proteomes" id="UP000016570">
    <property type="component" value="Unassembled WGS sequence"/>
</dbReference>
<accession>U3A0K9</accession>
<dbReference type="RefSeq" id="WP_021704835.1">
    <property type="nucleotide sequence ID" value="NZ_BATJ01000005.1"/>
</dbReference>
<evidence type="ECO:0000313" key="1">
    <source>
        <dbReference type="EMBL" id="GAD66857.1"/>
    </source>
</evidence>
<protein>
    <recommendedName>
        <fullName evidence="3">AraC family transcriptional regulator</fullName>
    </recommendedName>
</protein>
<dbReference type="EMBL" id="BATJ01000005">
    <property type="protein sequence ID" value="GAD66857.1"/>
    <property type="molecule type" value="Genomic_DNA"/>
</dbReference>
<proteinExistence type="predicted"/>
<evidence type="ECO:0008006" key="3">
    <source>
        <dbReference type="Google" id="ProtNLM"/>
    </source>
</evidence>
<gene>
    <name evidence="1" type="ORF">VPR01S_05_01520</name>
</gene>
<sequence length="203" mass="23174">MNYAIEHQVTRYAYLVTTPRKKALKHSLIRVTEGLMLLRLGKNEYAVEAGDSVWIPFDCLCALSFFPATKIERVDFSVRNTDPLPSQAGYVKQTELSNALMNKLVHAKVKPDVEAEILQLLKREVAAFSPLLYTSELSEAISSWEPDSDSFLSRSHQLVLTMREAKKRMQSGAKPEQIVEDLFNNNLEEFEQLYQLVTGENYQ</sequence>
<name>U3A0K9_VIBPR</name>
<evidence type="ECO:0000313" key="2">
    <source>
        <dbReference type="Proteomes" id="UP000016570"/>
    </source>
</evidence>